<dbReference type="Pfam" id="PF25989">
    <property type="entry name" value="YknX_C"/>
    <property type="match status" value="1"/>
</dbReference>
<accession>A0A939JSU6</accession>
<dbReference type="Gene3D" id="2.40.50.100">
    <property type="match status" value="1"/>
</dbReference>
<dbReference type="GO" id="GO:1990281">
    <property type="term" value="C:efflux pump complex"/>
    <property type="evidence" value="ECO:0007669"/>
    <property type="project" value="TreeGrafter"/>
</dbReference>
<feature type="domain" description="YknX-like C-terminal permuted SH3-like" evidence="5">
    <location>
        <begin position="290"/>
        <end position="355"/>
    </location>
</feature>
<comment type="caution">
    <text evidence="6">The sequence shown here is derived from an EMBL/GenBank/DDBJ whole genome shotgun (WGS) entry which is preliminary data.</text>
</comment>
<feature type="domain" description="Multidrug resistance protein MdtA-like barrel-sandwich hybrid" evidence="3">
    <location>
        <begin position="34"/>
        <end position="197"/>
    </location>
</feature>
<evidence type="ECO:0000259" key="5">
    <source>
        <dbReference type="Pfam" id="PF25989"/>
    </source>
</evidence>
<evidence type="ECO:0000256" key="1">
    <source>
        <dbReference type="ARBA" id="ARBA00009477"/>
    </source>
</evidence>
<evidence type="ECO:0000256" key="2">
    <source>
        <dbReference type="SAM" id="Coils"/>
    </source>
</evidence>
<dbReference type="Proteomes" id="UP000664122">
    <property type="component" value="Unassembled WGS sequence"/>
</dbReference>
<evidence type="ECO:0000259" key="3">
    <source>
        <dbReference type="Pfam" id="PF25917"/>
    </source>
</evidence>
<reference evidence="6" key="1">
    <citation type="submission" date="2021-03" db="EMBL/GenBank/DDBJ databases">
        <title>Whole genome sequence of Jiella sp. CQZ9-1.</title>
        <authorList>
            <person name="Tuo L."/>
        </authorList>
    </citation>
    <scope>NUCLEOTIDE SEQUENCE</scope>
    <source>
        <strain evidence="6">CQZ9-1</strain>
    </source>
</reference>
<dbReference type="InterPro" id="IPR058625">
    <property type="entry name" value="MdtA-like_BSH"/>
</dbReference>
<protein>
    <submittedName>
        <fullName evidence="6">Efflux RND transporter periplasmic adaptor subunit</fullName>
    </submittedName>
</protein>
<dbReference type="EMBL" id="JAFMPP010000001">
    <property type="protein sequence ID" value="MBO0661460.1"/>
    <property type="molecule type" value="Genomic_DNA"/>
</dbReference>
<feature type="coiled-coil region" evidence="2">
    <location>
        <begin position="82"/>
        <end position="109"/>
    </location>
</feature>
<keyword evidence="2" id="KW-0175">Coiled coil</keyword>
<gene>
    <name evidence="6" type="ORF">J1C48_02620</name>
</gene>
<proteinExistence type="inferred from homology"/>
<dbReference type="InterPro" id="IPR006143">
    <property type="entry name" value="RND_pump_MFP"/>
</dbReference>
<dbReference type="Gene3D" id="1.10.287.470">
    <property type="entry name" value="Helix hairpin bin"/>
    <property type="match status" value="1"/>
</dbReference>
<dbReference type="Gene3D" id="2.40.420.20">
    <property type="match status" value="1"/>
</dbReference>
<dbReference type="SUPFAM" id="SSF111369">
    <property type="entry name" value="HlyD-like secretion proteins"/>
    <property type="match status" value="2"/>
</dbReference>
<name>A0A939JSU6_9HYPH</name>
<sequence length="366" mass="38016">MAAPRPPSISVVDAKTGEIVERVDVTGTLTPRQTVSVGADVDGLRVVSLAADEGDRVEKGQVLATLETDFVDTNIALNAAQIERAKASIAQAQAQIADAEAAAKQAQAALDRSRPLVQKGIIGQNEMDQRVAAADSAAARLNSARQGLAVSRADLAAQEAQRDQWLLKKAKTVIRAPTAGLILSRTATLGAIVSSASGSLFEIARDGLIELDAKVSETMLGRLSEGQTVAVYVAGRTKPVEGDVRLIAPQVDQTTRLGTVKIALPKNAEGLRAGNFARGVVEVARSTGVLVPRSAVVFEGDDAAVQVVKDGVVERRVVDLGLTTADQVEIVKGVAQGESVVAVAGAFVRNGDTVTPVQIAASKVSR</sequence>
<dbReference type="GO" id="GO:0015562">
    <property type="term" value="F:efflux transmembrane transporter activity"/>
    <property type="evidence" value="ECO:0007669"/>
    <property type="project" value="TreeGrafter"/>
</dbReference>
<dbReference type="Pfam" id="PF25917">
    <property type="entry name" value="BSH_RND"/>
    <property type="match status" value="1"/>
</dbReference>
<dbReference type="NCBIfam" id="TIGR01730">
    <property type="entry name" value="RND_mfp"/>
    <property type="match status" value="1"/>
</dbReference>
<evidence type="ECO:0000259" key="4">
    <source>
        <dbReference type="Pfam" id="PF25954"/>
    </source>
</evidence>
<dbReference type="InterPro" id="IPR058792">
    <property type="entry name" value="Beta-barrel_RND_2"/>
</dbReference>
<evidence type="ECO:0000313" key="6">
    <source>
        <dbReference type="EMBL" id="MBO0661460.1"/>
    </source>
</evidence>
<dbReference type="InterPro" id="IPR058637">
    <property type="entry name" value="YknX-like_C"/>
</dbReference>
<dbReference type="Gene3D" id="2.40.30.170">
    <property type="match status" value="1"/>
</dbReference>
<evidence type="ECO:0000313" key="7">
    <source>
        <dbReference type="Proteomes" id="UP000664122"/>
    </source>
</evidence>
<comment type="similarity">
    <text evidence="1">Belongs to the membrane fusion protein (MFP) (TC 8.A.1) family.</text>
</comment>
<feature type="domain" description="CusB-like beta-barrel" evidence="4">
    <location>
        <begin position="211"/>
        <end position="278"/>
    </location>
</feature>
<dbReference type="AlphaFoldDB" id="A0A939JSU6"/>
<dbReference type="Pfam" id="PF25954">
    <property type="entry name" value="Beta-barrel_RND_2"/>
    <property type="match status" value="1"/>
</dbReference>
<dbReference type="PANTHER" id="PTHR30469">
    <property type="entry name" value="MULTIDRUG RESISTANCE PROTEIN MDTA"/>
    <property type="match status" value="1"/>
</dbReference>
<keyword evidence="7" id="KW-1185">Reference proteome</keyword>
<organism evidence="6 7">
    <name type="scientific">Jiella flava</name>
    <dbReference type="NCBI Taxonomy" id="2816857"/>
    <lineage>
        <taxon>Bacteria</taxon>
        <taxon>Pseudomonadati</taxon>
        <taxon>Pseudomonadota</taxon>
        <taxon>Alphaproteobacteria</taxon>
        <taxon>Hyphomicrobiales</taxon>
        <taxon>Aurantimonadaceae</taxon>
        <taxon>Jiella</taxon>
    </lineage>
</organism>
<dbReference type="PANTHER" id="PTHR30469:SF15">
    <property type="entry name" value="HLYD FAMILY OF SECRETION PROTEINS"/>
    <property type="match status" value="1"/>
</dbReference>